<evidence type="ECO:0000313" key="3">
    <source>
        <dbReference type="EMBL" id="KAL0489564.1"/>
    </source>
</evidence>
<feature type="signal peptide" evidence="2">
    <location>
        <begin position="1"/>
        <end position="18"/>
    </location>
</feature>
<evidence type="ECO:0000256" key="2">
    <source>
        <dbReference type="SAM" id="SignalP"/>
    </source>
</evidence>
<organism evidence="3 4">
    <name type="scientific">Acrasis kona</name>
    <dbReference type="NCBI Taxonomy" id="1008807"/>
    <lineage>
        <taxon>Eukaryota</taxon>
        <taxon>Discoba</taxon>
        <taxon>Heterolobosea</taxon>
        <taxon>Tetramitia</taxon>
        <taxon>Eutetramitia</taxon>
        <taxon>Acrasidae</taxon>
        <taxon>Acrasis</taxon>
    </lineage>
</organism>
<keyword evidence="2" id="KW-0732">Signal</keyword>
<evidence type="ECO:0000313" key="4">
    <source>
        <dbReference type="Proteomes" id="UP001431209"/>
    </source>
</evidence>
<keyword evidence="3" id="KW-0687">Ribonucleoprotein</keyword>
<evidence type="ECO:0000256" key="1">
    <source>
        <dbReference type="SAM" id="MobiDB-lite"/>
    </source>
</evidence>
<name>A0AAW2ZJI9_9EUKA</name>
<dbReference type="GO" id="GO:0005840">
    <property type="term" value="C:ribosome"/>
    <property type="evidence" value="ECO:0007669"/>
    <property type="project" value="UniProtKB-KW"/>
</dbReference>
<accession>A0AAW2ZJI9</accession>
<proteinExistence type="predicted"/>
<sequence length="351" mass="36296">MKAIIATTAILLFTLVLAVPRDDVVCTPQQVVTNNNLFVTLSSSLYKYSLPDLNLQQTSAGELVCYPGTASGNKVTFGNDQQNTKSISFDVSNLASTKSNTPAPFSTPYFIAFGGGSVTEGEDTYTYTTGALVHTKNGVEVERLAIPTTDNSAAYISFDNQVENRIHLATRTTQGRGGSALTYYAITKSPLALVRCGKLLPRTTNSGCPVAPTGCGVDVLLDIFIQNDIVSYVVSIAVDTDFQVTLFSYDARCDTLQQILIGSSLPSTVRCNSVVSSTCGTAAPTSLAPTTTGAPTTAPSSSAPSSSAPSPSAVGPQNESGENFAKESSDASTKVAGVLGAAAIAAAAALV</sequence>
<feature type="chain" id="PRO_5043340879" evidence="2">
    <location>
        <begin position="19"/>
        <end position="351"/>
    </location>
</feature>
<reference evidence="3 4" key="1">
    <citation type="submission" date="2024-03" db="EMBL/GenBank/DDBJ databases">
        <title>The Acrasis kona genome and developmental transcriptomes reveal deep origins of eukaryotic multicellular pathways.</title>
        <authorList>
            <person name="Sheikh S."/>
            <person name="Fu C.-J."/>
            <person name="Brown M.W."/>
            <person name="Baldauf S.L."/>
        </authorList>
    </citation>
    <scope>NUCLEOTIDE SEQUENCE [LARGE SCALE GENOMIC DNA]</scope>
    <source>
        <strain evidence="3 4">ATCC MYA-3509</strain>
    </source>
</reference>
<feature type="compositionally biased region" description="Low complexity" evidence="1">
    <location>
        <begin position="285"/>
        <end position="313"/>
    </location>
</feature>
<keyword evidence="3" id="KW-0689">Ribosomal protein</keyword>
<comment type="caution">
    <text evidence="3">The sequence shown here is derived from an EMBL/GenBank/DDBJ whole genome shotgun (WGS) entry which is preliminary data.</text>
</comment>
<feature type="region of interest" description="Disordered" evidence="1">
    <location>
        <begin position="285"/>
        <end position="329"/>
    </location>
</feature>
<gene>
    <name evidence="3" type="ORF">AKO1_010420</name>
</gene>
<protein>
    <submittedName>
        <fullName evidence="3">Ribosomal protein S3</fullName>
    </submittedName>
</protein>
<keyword evidence="4" id="KW-1185">Reference proteome</keyword>
<dbReference type="Proteomes" id="UP001431209">
    <property type="component" value="Unassembled WGS sequence"/>
</dbReference>
<dbReference type="AlphaFoldDB" id="A0AAW2ZJI9"/>
<dbReference type="EMBL" id="JAOPGA020001569">
    <property type="protein sequence ID" value="KAL0489564.1"/>
    <property type="molecule type" value="Genomic_DNA"/>
</dbReference>